<dbReference type="PROSITE" id="PS50109">
    <property type="entry name" value="HIS_KIN"/>
    <property type="match status" value="1"/>
</dbReference>
<keyword evidence="5" id="KW-0597">Phosphoprotein</keyword>
<dbReference type="Pfam" id="PF02518">
    <property type="entry name" value="HATPase_c"/>
    <property type="match status" value="1"/>
</dbReference>
<evidence type="ECO:0000256" key="5">
    <source>
        <dbReference type="ARBA" id="ARBA00022553"/>
    </source>
</evidence>
<dbReference type="CDD" id="cd00130">
    <property type="entry name" value="PAS"/>
    <property type="match status" value="1"/>
</dbReference>
<dbReference type="GO" id="GO:0005886">
    <property type="term" value="C:plasma membrane"/>
    <property type="evidence" value="ECO:0007669"/>
    <property type="project" value="UniProtKB-SubCell"/>
</dbReference>
<sequence length="542" mass="56648">MIRTMSLRSQLFFLQLLIVLVIVLVAGTVAVRMQEQQIRDAYQSRMVGVARSVAQLPSVVDAFDDEDPSAVIQPIAELTRQATGVTYVVVTDETGIRYSHPNPDLIGRMVSTDPSVPLSGETFVGTQTGTLGESWRVKVPIWSADGSIIGTASVGTLESTLAADLQEDLPVLLAWLVAAALAGTAGSIWISRLIWRRIYRLEPEEIAALLETRDAMLHGIGEGVVAIDERGRVAVLNDEAKRLLDLSDEVKGQPATAVLEPSLARMFGSAGDADETVLVGERVLLARSSDAVVDGRRVGSVLVLRDRTELHQLLLDLDGARDVTQALRSQAHEFANKMHVISGLLELGQTAKAVDFISRSGHGGSVVSGDVSPGVTDPDTASLLMAKTTICAEKGISLIVDESSTFEADGTTDPVTVLGNLVDNAVDAVGSNGTIHVQLTSDASGCSIAVSDDGPGIPEDVRERVFTSGFSTKDAAGGGSRGFGLALVQRVAERRSGSVTVSESVLGGAHIEVTLGPAPAPSSSGRSALAAHSAGAGGVLTP</sequence>
<dbReference type="InterPro" id="IPR004358">
    <property type="entry name" value="Sig_transdc_His_kin-like_C"/>
</dbReference>
<keyword evidence="6" id="KW-0808">Transferase</keyword>
<keyword evidence="11" id="KW-1133">Transmembrane helix</keyword>
<comment type="catalytic activity">
    <reaction evidence="1">
        <text>ATP + protein L-histidine = ADP + protein N-phospho-L-histidine.</text>
        <dbReference type="EC" id="2.7.13.3"/>
    </reaction>
</comment>
<evidence type="ECO:0000256" key="10">
    <source>
        <dbReference type="ARBA" id="ARBA00022840"/>
    </source>
</evidence>
<dbReference type="PANTHER" id="PTHR44936">
    <property type="entry name" value="SENSOR PROTEIN CREC"/>
    <property type="match status" value="1"/>
</dbReference>
<dbReference type="Gene3D" id="3.30.565.10">
    <property type="entry name" value="Histidine kinase-like ATPase, C-terminal domain"/>
    <property type="match status" value="1"/>
</dbReference>
<evidence type="ECO:0000256" key="1">
    <source>
        <dbReference type="ARBA" id="ARBA00000085"/>
    </source>
</evidence>
<dbReference type="GO" id="GO:0005524">
    <property type="term" value="F:ATP binding"/>
    <property type="evidence" value="ECO:0007669"/>
    <property type="project" value="UniProtKB-KW"/>
</dbReference>
<dbReference type="InterPro" id="IPR036890">
    <property type="entry name" value="HATPase_C_sf"/>
</dbReference>
<keyword evidence="13" id="KW-0472">Membrane</keyword>
<keyword evidence="12" id="KW-0902">Two-component regulatory system</keyword>
<dbReference type="InterPro" id="IPR039506">
    <property type="entry name" value="SPOB_a"/>
</dbReference>
<name>A0A1G8L6R5_9MICC</name>
<dbReference type="PRINTS" id="PR00344">
    <property type="entry name" value="BCTRLSENSOR"/>
</dbReference>
<dbReference type="Gene3D" id="1.10.287.130">
    <property type="match status" value="1"/>
</dbReference>
<dbReference type="InterPro" id="IPR003594">
    <property type="entry name" value="HATPase_dom"/>
</dbReference>
<dbReference type="InterPro" id="IPR000014">
    <property type="entry name" value="PAS"/>
</dbReference>
<dbReference type="Pfam" id="PF14689">
    <property type="entry name" value="SPOB_a"/>
    <property type="match status" value="1"/>
</dbReference>
<keyword evidence="4" id="KW-1003">Cell membrane</keyword>
<dbReference type="SUPFAM" id="SSF55890">
    <property type="entry name" value="Sporulation response regulatory protein Spo0B"/>
    <property type="match status" value="1"/>
</dbReference>
<dbReference type="STRING" id="335973.SAMN04488693_11327"/>
<dbReference type="AlphaFoldDB" id="A0A1G8L6R5"/>
<dbReference type="Proteomes" id="UP000199258">
    <property type="component" value="Unassembled WGS sequence"/>
</dbReference>
<dbReference type="Pfam" id="PF17203">
    <property type="entry name" value="sCache_3_2"/>
    <property type="match status" value="1"/>
</dbReference>
<evidence type="ECO:0000256" key="9">
    <source>
        <dbReference type="ARBA" id="ARBA00022777"/>
    </source>
</evidence>
<evidence type="ECO:0000256" key="8">
    <source>
        <dbReference type="ARBA" id="ARBA00022741"/>
    </source>
</evidence>
<proteinExistence type="predicted"/>
<dbReference type="EC" id="2.7.13.3" evidence="3"/>
<gene>
    <name evidence="15" type="ORF">SAMN04488693_11327</name>
</gene>
<accession>A0A1G8L6R5</accession>
<keyword evidence="9 15" id="KW-0418">Kinase</keyword>
<feature type="domain" description="Histidine kinase" evidence="14">
    <location>
        <begin position="417"/>
        <end position="519"/>
    </location>
</feature>
<reference evidence="15 16" key="1">
    <citation type="submission" date="2016-10" db="EMBL/GenBank/DDBJ databases">
        <authorList>
            <person name="de Groot N.N."/>
        </authorList>
    </citation>
    <scope>NUCLEOTIDE SEQUENCE [LARGE SCALE GENOMIC DNA]</scope>
    <source>
        <strain evidence="15 16">NP_1H</strain>
    </source>
</reference>
<dbReference type="SUPFAM" id="SSF55874">
    <property type="entry name" value="ATPase domain of HSP90 chaperone/DNA topoisomerase II/histidine kinase"/>
    <property type="match status" value="1"/>
</dbReference>
<evidence type="ECO:0000256" key="11">
    <source>
        <dbReference type="ARBA" id="ARBA00022989"/>
    </source>
</evidence>
<dbReference type="EMBL" id="FNDT01000013">
    <property type="protein sequence ID" value="SDI51335.1"/>
    <property type="molecule type" value="Genomic_DNA"/>
</dbReference>
<dbReference type="OrthoDB" id="9792686at2"/>
<evidence type="ECO:0000256" key="12">
    <source>
        <dbReference type="ARBA" id="ARBA00023012"/>
    </source>
</evidence>
<dbReference type="InterPro" id="IPR029151">
    <property type="entry name" value="Sensor-like_sf"/>
</dbReference>
<keyword evidence="10" id="KW-0067">ATP-binding</keyword>
<evidence type="ECO:0000313" key="16">
    <source>
        <dbReference type="Proteomes" id="UP000199258"/>
    </source>
</evidence>
<dbReference type="SMART" id="SM00387">
    <property type="entry name" value="HATPase_c"/>
    <property type="match status" value="1"/>
</dbReference>
<evidence type="ECO:0000256" key="7">
    <source>
        <dbReference type="ARBA" id="ARBA00022692"/>
    </source>
</evidence>
<comment type="subcellular location">
    <subcellularLocation>
        <location evidence="2">Cell membrane</location>
        <topology evidence="2">Multi-pass membrane protein</topology>
    </subcellularLocation>
</comment>
<dbReference type="InterPro" id="IPR005467">
    <property type="entry name" value="His_kinase_dom"/>
</dbReference>
<dbReference type="SUPFAM" id="SSF103190">
    <property type="entry name" value="Sensory domain-like"/>
    <property type="match status" value="1"/>
</dbReference>
<evidence type="ECO:0000256" key="3">
    <source>
        <dbReference type="ARBA" id="ARBA00012438"/>
    </source>
</evidence>
<organism evidence="15 16">
    <name type="scientific">Arthrobacter subterraneus</name>
    <dbReference type="NCBI Taxonomy" id="335973"/>
    <lineage>
        <taxon>Bacteria</taxon>
        <taxon>Bacillati</taxon>
        <taxon>Actinomycetota</taxon>
        <taxon>Actinomycetes</taxon>
        <taxon>Micrococcales</taxon>
        <taxon>Micrococcaceae</taxon>
        <taxon>Arthrobacter</taxon>
    </lineage>
</organism>
<protein>
    <recommendedName>
        <fullName evidence="3">histidine kinase</fullName>
        <ecNumber evidence="3">2.7.13.3</ecNumber>
    </recommendedName>
</protein>
<dbReference type="Gene3D" id="3.30.450.20">
    <property type="entry name" value="PAS domain"/>
    <property type="match status" value="2"/>
</dbReference>
<dbReference type="InterPro" id="IPR016120">
    <property type="entry name" value="Sig_transdc_His_kin_SpoOB"/>
</dbReference>
<evidence type="ECO:0000256" key="13">
    <source>
        <dbReference type="ARBA" id="ARBA00023136"/>
    </source>
</evidence>
<dbReference type="InterPro" id="IPR050980">
    <property type="entry name" value="2C_sensor_his_kinase"/>
</dbReference>
<dbReference type="PANTHER" id="PTHR44936:SF10">
    <property type="entry name" value="SENSOR PROTEIN RSTB"/>
    <property type="match status" value="1"/>
</dbReference>
<dbReference type="GO" id="GO:0000155">
    <property type="term" value="F:phosphorelay sensor kinase activity"/>
    <property type="evidence" value="ECO:0007669"/>
    <property type="project" value="InterPro"/>
</dbReference>
<keyword evidence="16" id="KW-1185">Reference proteome</keyword>
<evidence type="ECO:0000256" key="6">
    <source>
        <dbReference type="ARBA" id="ARBA00022679"/>
    </source>
</evidence>
<keyword evidence="8" id="KW-0547">Nucleotide-binding</keyword>
<keyword evidence="7" id="KW-0812">Transmembrane</keyword>
<evidence type="ECO:0000256" key="4">
    <source>
        <dbReference type="ARBA" id="ARBA00022475"/>
    </source>
</evidence>
<dbReference type="InterPro" id="IPR033463">
    <property type="entry name" value="sCache_3"/>
</dbReference>
<evidence type="ECO:0000313" key="15">
    <source>
        <dbReference type="EMBL" id="SDI51335.1"/>
    </source>
</evidence>
<evidence type="ECO:0000256" key="2">
    <source>
        <dbReference type="ARBA" id="ARBA00004651"/>
    </source>
</evidence>
<evidence type="ECO:0000259" key="14">
    <source>
        <dbReference type="PROSITE" id="PS50109"/>
    </source>
</evidence>